<feature type="chain" id="PRO_5040129854" evidence="2">
    <location>
        <begin position="18"/>
        <end position="101"/>
    </location>
</feature>
<name>A0A9Q1AJ06_9ROSI</name>
<dbReference type="Proteomes" id="UP001151752">
    <property type="component" value="Chromosome 10"/>
</dbReference>
<dbReference type="PANTHER" id="PTHR36619:SF3">
    <property type="entry name" value="TRANSMEMBRANE PROTEIN"/>
    <property type="match status" value="1"/>
</dbReference>
<gene>
    <name evidence="3" type="ORF">OIU74_019093</name>
</gene>
<reference evidence="3" key="2">
    <citation type="journal article" date="2023" name="Int. J. Mol. Sci.">
        <title>De Novo Assembly and Annotation of 11 Diverse Shrub Willow (Salix) Genomes Reveals Novel Gene Organization in Sex-Linked Regions.</title>
        <authorList>
            <person name="Hyden B."/>
            <person name="Feng K."/>
            <person name="Yates T.B."/>
            <person name="Jawdy S."/>
            <person name="Cereghino C."/>
            <person name="Smart L.B."/>
            <person name="Muchero W."/>
        </authorList>
    </citation>
    <scope>NUCLEOTIDE SEQUENCE</scope>
    <source>
        <tissue evidence="3">Shoot tip</tissue>
    </source>
</reference>
<sequence length="101" mass="10802">MSSTALFFMAFFHLGLLLSPPEMLVGTDSTARVVAAARPLETKSPDHETLKPETKDGQFHGGEVENCLPKGFHPNSAPSRYINYQTLGSSACAASKHADAP</sequence>
<dbReference type="EMBL" id="JAPFFM010000002">
    <property type="protein sequence ID" value="KAJ6773008.1"/>
    <property type="molecule type" value="Genomic_DNA"/>
</dbReference>
<keyword evidence="2" id="KW-0732">Signal</keyword>
<evidence type="ECO:0000313" key="4">
    <source>
        <dbReference type="Proteomes" id="UP001151752"/>
    </source>
</evidence>
<reference evidence="3" key="1">
    <citation type="submission" date="2022-11" db="EMBL/GenBank/DDBJ databases">
        <authorList>
            <person name="Hyden B.L."/>
            <person name="Feng K."/>
            <person name="Yates T."/>
            <person name="Jawdy S."/>
            <person name="Smart L.B."/>
            <person name="Muchero W."/>
        </authorList>
    </citation>
    <scope>NUCLEOTIDE SEQUENCE</scope>
    <source>
        <tissue evidence="3">Shoot tip</tissue>
    </source>
</reference>
<dbReference type="PANTHER" id="PTHR36619">
    <property type="entry name" value="OS04G0208900 PROTEIN"/>
    <property type="match status" value="1"/>
</dbReference>
<comment type="caution">
    <text evidence="3">The sequence shown here is derived from an EMBL/GenBank/DDBJ whole genome shotgun (WGS) entry which is preliminary data.</text>
</comment>
<proteinExistence type="predicted"/>
<evidence type="ECO:0000256" key="2">
    <source>
        <dbReference type="SAM" id="SignalP"/>
    </source>
</evidence>
<dbReference type="AlphaFoldDB" id="A0A9Q1AJ06"/>
<evidence type="ECO:0000256" key="1">
    <source>
        <dbReference type="SAM" id="MobiDB-lite"/>
    </source>
</evidence>
<protein>
    <submittedName>
        <fullName evidence="3">Uncharacterized protein</fullName>
    </submittedName>
</protein>
<evidence type="ECO:0000313" key="3">
    <source>
        <dbReference type="EMBL" id="KAJ6773008.1"/>
    </source>
</evidence>
<organism evidence="3 4">
    <name type="scientific">Salix koriyanagi</name>
    <dbReference type="NCBI Taxonomy" id="2511006"/>
    <lineage>
        <taxon>Eukaryota</taxon>
        <taxon>Viridiplantae</taxon>
        <taxon>Streptophyta</taxon>
        <taxon>Embryophyta</taxon>
        <taxon>Tracheophyta</taxon>
        <taxon>Spermatophyta</taxon>
        <taxon>Magnoliopsida</taxon>
        <taxon>eudicotyledons</taxon>
        <taxon>Gunneridae</taxon>
        <taxon>Pentapetalae</taxon>
        <taxon>rosids</taxon>
        <taxon>fabids</taxon>
        <taxon>Malpighiales</taxon>
        <taxon>Salicaceae</taxon>
        <taxon>Saliceae</taxon>
        <taxon>Salix</taxon>
    </lineage>
</organism>
<accession>A0A9Q1AJ06</accession>
<feature type="region of interest" description="Disordered" evidence="1">
    <location>
        <begin position="41"/>
        <end position="62"/>
    </location>
</feature>
<feature type="compositionally biased region" description="Basic and acidic residues" evidence="1">
    <location>
        <begin position="41"/>
        <end position="58"/>
    </location>
</feature>
<feature type="signal peptide" evidence="2">
    <location>
        <begin position="1"/>
        <end position="17"/>
    </location>
</feature>
<keyword evidence="4" id="KW-1185">Reference proteome</keyword>